<dbReference type="InterPro" id="IPR029045">
    <property type="entry name" value="ClpP/crotonase-like_dom_sf"/>
</dbReference>
<dbReference type="CDD" id="cd06558">
    <property type="entry name" value="crotonase-like"/>
    <property type="match status" value="1"/>
</dbReference>
<evidence type="ECO:0000313" key="3">
    <source>
        <dbReference type="EMBL" id="SKB98147.1"/>
    </source>
</evidence>
<dbReference type="Pfam" id="PF00378">
    <property type="entry name" value="ECH_1"/>
    <property type="match status" value="1"/>
</dbReference>
<organism evidence="3 4">
    <name type="scientific">Rhizorhabdus histidinilytica</name>
    <dbReference type="NCBI Taxonomy" id="439228"/>
    <lineage>
        <taxon>Bacteria</taxon>
        <taxon>Pseudomonadati</taxon>
        <taxon>Pseudomonadota</taxon>
        <taxon>Alphaproteobacteria</taxon>
        <taxon>Sphingomonadales</taxon>
        <taxon>Sphingomonadaceae</taxon>
        <taxon>Rhizorhabdus</taxon>
    </lineage>
</organism>
<evidence type="ECO:0000256" key="1">
    <source>
        <dbReference type="ARBA" id="ARBA00005254"/>
    </source>
</evidence>
<dbReference type="EMBL" id="FUYM01000010">
    <property type="protein sequence ID" value="SKB98147.1"/>
    <property type="molecule type" value="Genomic_DNA"/>
</dbReference>
<keyword evidence="2" id="KW-0456">Lyase</keyword>
<dbReference type="AlphaFoldDB" id="A0A1T5FPT0"/>
<comment type="similarity">
    <text evidence="1">Belongs to the enoyl-CoA hydratase/isomerase family.</text>
</comment>
<evidence type="ECO:0000313" key="4">
    <source>
        <dbReference type="Proteomes" id="UP000189818"/>
    </source>
</evidence>
<name>A0A1T5FPT0_9SPHN</name>
<dbReference type="PANTHER" id="PTHR11941:SF54">
    <property type="entry name" value="ENOYL-COA HYDRATASE, MITOCHONDRIAL"/>
    <property type="match status" value="1"/>
</dbReference>
<gene>
    <name evidence="3" type="ORF">SAMN06295920_110120</name>
</gene>
<reference evidence="4" key="1">
    <citation type="submission" date="2017-02" db="EMBL/GenBank/DDBJ databases">
        <authorList>
            <person name="Varghese N."/>
            <person name="Submissions S."/>
        </authorList>
    </citation>
    <scope>NUCLEOTIDE SEQUENCE [LARGE SCALE GENOMIC DNA]</scope>
    <source>
        <strain evidence="4">UM2</strain>
    </source>
</reference>
<dbReference type="Gene3D" id="3.90.226.10">
    <property type="entry name" value="2-enoyl-CoA Hydratase, Chain A, domain 1"/>
    <property type="match status" value="1"/>
</dbReference>
<dbReference type="InterPro" id="IPR014748">
    <property type="entry name" value="Enoyl-CoA_hydra_C"/>
</dbReference>
<dbReference type="Proteomes" id="UP000189818">
    <property type="component" value="Unassembled WGS sequence"/>
</dbReference>
<sequence>MAPVQFQRRGHVADVRLNRPAALNAIDDAMDRALADAWDRIDEDPDIWVAVLSGNGDRAFCAGGDMNAPPTGHGGLSFGGGLTGIGGRLRRLRKPLLCAVHGHVLGLGFELAMCADIIIAADDAVFRLPEAKVGVIDHCGVVHRAIRQLPHHVAMAMIVAGVPLTAADALRFGLVNACLPRAEWADGVQQWIDKLLACAPLVSQAARQAALEGLEHPLGEALARSYPLIAAYRQSDDRLEAERAWAERRPPRWSGR</sequence>
<proteinExistence type="inferred from homology"/>
<dbReference type="GO" id="GO:0006635">
    <property type="term" value="P:fatty acid beta-oxidation"/>
    <property type="evidence" value="ECO:0007669"/>
    <property type="project" value="TreeGrafter"/>
</dbReference>
<protein>
    <submittedName>
        <fullName evidence="3">Crotonobetainyl-CoA hydratase</fullName>
    </submittedName>
</protein>
<keyword evidence="4" id="KW-1185">Reference proteome</keyword>
<dbReference type="InterPro" id="IPR001753">
    <property type="entry name" value="Enoyl-CoA_hydra/iso"/>
</dbReference>
<dbReference type="SUPFAM" id="SSF52096">
    <property type="entry name" value="ClpP/crotonase"/>
    <property type="match status" value="1"/>
</dbReference>
<dbReference type="STRING" id="439228.SAMN06295920_110120"/>
<accession>A0A1T5FPT0</accession>
<dbReference type="OrthoDB" id="7225138at2"/>
<dbReference type="Gene3D" id="1.10.12.10">
    <property type="entry name" value="Lyase 2-enoyl-coa Hydratase, Chain A, domain 2"/>
    <property type="match status" value="1"/>
</dbReference>
<dbReference type="GO" id="GO:0016829">
    <property type="term" value="F:lyase activity"/>
    <property type="evidence" value="ECO:0007669"/>
    <property type="project" value="UniProtKB-KW"/>
</dbReference>
<dbReference type="RefSeq" id="WP_079649920.1">
    <property type="nucleotide sequence ID" value="NZ_FUYM01000010.1"/>
</dbReference>
<dbReference type="PANTHER" id="PTHR11941">
    <property type="entry name" value="ENOYL-COA HYDRATASE-RELATED"/>
    <property type="match status" value="1"/>
</dbReference>
<evidence type="ECO:0000256" key="2">
    <source>
        <dbReference type="ARBA" id="ARBA00023239"/>
    </source>
</evidence>